<gene>
    <name evidence="2" type="ORF">BW727_101215</name>
</gene>
<name>A0A1S6IPV1_9LACT</name>
<keyword evidence="3" id="KW-1185">Reference proteome</keyword>
<organism evidence="2 3">
    <name type="scientific">Jeotgalibaca dankookensis</name>
    <dbReference type="NCBI Taxonomy" id="708126"/>
    <lineage>
        <taxon>Bacteria</taxon>
        <taxon>Bacillati</taxon>
        <taxon>Bacillota</taxon>
        <taxon>Bacilli</taxon>
        <taxon>Lactobacillales</taxon>
        <taxon>Carnobacteriaceae</taxon>
        <taxon>Jeotgalibaca</taxon>
    </lineage>
</organism>
<sequence length="326" mass="37231">MSFTIYLFQVLIFTVFCDIFHIKEVELMKKYLMLVCSLMLLTACSSNENSENVNSTSSLSTAESSIASTSMESSEQVSTSSKEATQNFPYAVNLDDFVQEENFNGDDTNKKPLYRLNFISNQKNVPTTIIVNLKDLNSFGKGIYFSSNEKDIFYPISINEIATKDISLIGYNGKERKIKVNTEVKIELLENQTDSLQIVGDSYYLFYNQEKTISIATRDFDKNPGSEDLDYNHMIEYIQQPDSQNTENSMESESEEALENDQYYNSIKEAWHKQKNYIDSIEDPKMKQSVQTPFSAANAEAGRLELDHPEDTDLIRESLEKVLDGE</sequence>
<accession>A0A1S6IPV1</accession>
<dbReference type="Proteomes" id="UP000188993">
    <property type="component" value="Chromosome"/>
</dbReference>
<dbReference type="KEGG" id="jda:BW727_101215"/>
<dbReference type="AlphaFoldDB" id="A0A1S6IPV1"/>
<evidence type="ECO:0000256" key="1">
    <source>
        <dbReference type="SAM" id="MobiDB-lite"/>
    </source>
</evidence>
<reference evidence="2 3" key="1">
    <citation type="journal article" date="2014" name="Int. J. Syst. Evol. Microbiol.">
        <title>Jeotgalibaca dankookensis gen. nov., sp. nov., a member of the family Carnobacteriaceae, isolated from seujeot (Korean traditional food).</title>
        <authorList>
            <person name="Lee D.G."/>
            <person name="Trujillo M.E."/>
            <person name="Kang H."/>
            <person name="Ahn T.Y."/>
        </authorList>
    </citation>
    <scope>NUCLEOTIDE SEQUENCE [LARGE SCALE GENOMIC DNA]</scope>
    <source>
        <strain evidence="2 3">EX-07</strain>
    </source>
</reference>
<proteinExistence type="predicted"/>
<dbReference type="EMBL" id="CP019728">
    <property type="protein sequence ID" value="AQS53582.1"/>
    <property type="molecule type" value="Genomic_DNA"/>
</dbReference>
<feature type="compositionally biased region" description="Basic and acidic residues" evidence="1">
    <location>
        <begin position="302"/>
        <end position="313"/>
    </location>
</feature>
<feature type="region of interest" description="Disordered" evidence="1">
    <location>
        <begin position="282"/>
        <end position="313"/>
    </location>
</feature>
<protein>
    <submittedName>
        <fullName evidence="2">Uncharacterized protein</fullName>
    </submittedName>
</protein>
<evidence type="ECO:0000313" key="2">
    <source>
        <dbReference type="EMBL" id="AQS53582.1"/>
    </source>
</evidence>
<feature type="region of interest" description="Disordered" evidence="1">
    <location>
        <begin position="240"/>
        <end position="259"/>
    </location>
</feature>
<evidence type="ECO:0000313" key="3">
    <source>
        <dbReference type="Proteomes" id="UP000188993"/>
    </source>
</evidence>
<feature type="compositionally biased region" description="Acidic residues" evidence="1">
    <location>
        <begin position="250"/>
        <end position="259"/>
    </location>
</feature>